<dbReference type="EMBL" id="JAACYS010000063">
    <property type="protein sequence ID" value="NCU18499.1"/>
    <property type="molecule type" value="Genomic_DNA"/>
</dbReference>
<feature type="transmembrane region" description="Helical" evidence="1">
    <location>
        <begin position="347"/>
        <end position="368"/>
    </location>
</feature>
<sequence>MFAQSFKGTGALTKLMLRQNRLKILIWLLCLVGITLGTAATYPEVYQTEEDVMAFALTMDNPAMEAMIGPGYELEQHNTATIFANEMLLFTIIAVAVMNILLIGRSTRADEEEGQMELVRSLPVGRLSYLTASFNLALIINTLLFIFVGFGLYGMNLNGMNLEGALLYGGILAVAGLMFASFTALFAQLAETSRGTIGLTFGVLIAAYLIRAFGDTSIEGLAYISPLGWVVRTEVFADNHWWPVILSIVLFVVLTVITFYLNNIRDMGAGFIPERKGRANASRTLLSPLGLAFRLEKITIYSWGSILFLLSAAFGAILGELETYFADMEILQVYLQSMPGTTMADQFVSLIIAIMSLISVIPVITIALKIKSEERQNRTELVYSRPVSRKKYYGGYILLSVLSSIFFQLLIAFGLWIAGQSVMENALAIDSTFSSALVYLPAMWFVMGITVFFVGFKPKLTGIVWLYFAFCLIVVYLGDLLKLPDWMNNISVYNHIPLIPGEEVNWLTMGTLFGLALLVNVFGLIAYRNRDIVG</sequence>
<evidence type="ECO:0000256" key="1">
    <source>
        <dbReference type="SAM" id="Phobius"/>
    </source>
</evidence>
<organism evidence="2 3">
    <name type="scientific">Pallidibacillus pasinlerensis</name>
    <dbReference type="NCBI Taxonomy" id="2703818"/>
    <lineage>
        <taxon>Bacteria</taxon>
        <taxon>Bacillati</taxon>
        <taxon>Bacillota</taxon>
        <taxon>Bacilli</taxon>
        <taxon>Bacillales</taxon>
        <taxon>Bacillaceae</taxon>
        <taxon>Pallidibacillus</taxon>
    </lineage>
</organism>
<keyword evidence="1" id="KW-0472">Membrane</keyword>
<evidence type="ECO:0000313" key="2">
    <source>
        <dbReference type="EMBL" id="NCU18499.1"/>
    </source>
</evidence>
<keyword evidence="3" id="KW-1185">Reference proteome</keyword>
<feature type="transmembrane region" description="Helical" evidence="1">
    <location>
        <begin position="298"/>
        <end position="318"/>
    </location>
</feature>
<protein>
    <submittedName>
        <fullName evidence="2">ABC transporter permease</fullName>
    </submittedName>
</protein>
<feature type="transmembrane region" description="Helical" evidence="1">
    <location>
        <begin position="196"/>
        <end position="214"/>
    </location>
</feature>
<keyword evidence="1" id="KW-0812">Transmembrane</keyword>
<feature type="transmembrane region" description="Helical" evidence="1">
    <location>
        <begin position="504"/>
        <end position="527"/>
    </location>
</feature>
<feature type="transmembrane region" description="Helical" evidence="1">
    <location>
        <begin position="127"/>
        <end position="153"/>
    </location>
</feature>
<feature type="transmembrane region" description="Helical" evidence="1">
    <location>
        <begin position="437"/>
        <end position="456"/>
    </location>
</feature>
<name>A0ABX0A4Y1_9BACI</name>
<feature type="transmembrane region" description="Helical" evidence="1">
    <location>
        <begin position="463"/>
        <end position="484"/>
    </location>
</feature>
<feature type="transmembrane region" description="Helical" evidence="1">
    <location>
        <begin position="87"/>
        <end position="106"/>
    </location>
</feature>
<feature type="transmembrane region" description="Helical" evidence="1">
    <location>
        <begin position="393"/>
        <end position="417"/>
    </location>
</feature>
<evidence type="ECO:0000313" key="3">
    <source>
        <dbReference type="Proteomes" id="UP000743899"/>
    </source>
</evidence>
<feature type="transmembrane region" description="Helical" evidence="1">
    <location>
        <begin position="241"/>
        <end position="261"/>
    </location>
</feature>
<gene>
    <name evidence="2" type="ORF">GW534_12320</name>
</gene>
<feature type="transmembrane region" description="Helical" evidence="1">
    <location>
        <begin position="165"/>
        <end position="189"/>
    </location>
</feature>
<comment type="caution">
    <text evidence="2">The sequence shown here is derived from an EMBL/GenBank/DDBJ whole genome shotgun (WGS) entry which is preliminary data.</text>
</comment>
<dbReference type="RefSeq" id="WP_161921327.1">
    <property type="nucleotide sequence ID" value="NZ_JAACYS010000063.1"/>
</dbReference>
<reference evidence="2 3" key="1">
    <citation type="submission" date="2020-01" db="EMBL/GenBank/DDBJ databases">
        <title>A novel Bacillus sp. from Pasinler.</title>
        <authorList>
            <person name="Adiguzel A."/>
            <person name="Ay H."/>
            <person name="Baltaci M.O."/>
        </authorList>
    </citation>
    <scope>NUCLEOTIDE SEQUENCE [LARGE SCALE GENOMIC DNA]</scope>
    <source>
        <strain evidence="2 3">P1</strain>
    </source>
</reference>
<accession>A0ABX0A4Y1</accession>
<proteinExistence type="predicted"/>
<dbReference type="Proteomes" id="UP000743899">
    <property type="component" value="Unassembled WGS sequence"/>
</dbReference>
<keyword evidence="1" id="KW-1133">Transmembrane helix</keyword>